<reference evidence="8 9" key="1">
    <citation type="submission" date="2016-10" db="EMBL/GenBank/DDBJ databases">
        <authorList>
            <person name="de Groot N.N."/>
        </authorList>
    </citation>
    <scope>NUCLEOTIDE SEQUENCE [LARGE SCALE GENOMIC DNA]</scope>
    <source>
        <strain evidence="9">P4B,CCM 7963,CECT 7998,DSM 25260,IBRC-M 10614,KCTC 13821</strain>
    </source>
</reference>
<dbReference type="InterPro" id="IPR033942">
    <property type="entry name" value="IMPase"/>
</dbReference>
<keyword evidence="3 6" id="KW-0479">Metal-binding</keyword>
<dbReference type="InterPro" id="IPR022337">
    <property type="entry name" value="Inositol_monophosphatase_SuhB"/>
</dbReference>
<dbReference type="CDD" id="cd01639">
    <property type="entry name" value="IMPase"/>
    <property type="match status" value="1"/>
</dbReference>
<name>A0A1G8LTA4_9BACI</name>
<evidence type="ECO:0000256" key="5">
    <source>
        <dbReference type="ARBA" id="ARBA00022842"/>
    </source>
</evidence>
<dbReference type="PANTHER" id="PTHR20854">
    <property type="entry name" value="INOSITOL MONOPHOSPHATASE"/>
    <property type="match status" value="1"/>
</dbReference>
<feature type="binding site" evidence="6">
    <location>
        <position position="213"/>
    </location>
    <ligand>
        <name>Mg(2+)</name>
        <dbReference type="ChEBI" id="CHEBI:18420"/>
        <label>1</label>
        <note>catalytic</note>
    </ligand>
</feature>
<dbReference type="FunFam" id="3.30.540.10:FF:000003">
    <property type="entry name" value="Inositol-1-monophosphatase"/>
    <property type="match status" value="1"/>
</dbReference>
<dbReference type="InterPro" id="IPR020583">
    <property type="entry name" value="Inositol_monoP_metal-BS"/>
</dbReference>
<dbReference type="PROSITE" id="PS00629">
    <property type="entry name" value="IMP_1"/>
    <property type="match status" value="1"/>
</dbReference>
<evidence type="ECO:0000256" key="7">
    <source>
        <dbReference type="RuleBase" id="RU364068"/>
    </source>
</evidence>
<dbReference type="PRINTS" id="PR01959">
    <property type="entry name" value="SBIMPHPHTASE"/>
</dbReference>
<feature type="binding site" evidence="6">
    <location>
        <position position="87"/>
    </location>
    <ligand>
        <name>Mg(2+)</name>
        <dbReference type="ChEBI" id="CHEBI:18420"/>
        <label>1</label>
        <note>catalytic</note>
    </ligand>
</feature>
<comment type="similarity">
    <text evidence="7">Belongs to the inositol monophosphatase superfamily.</text>
</comment>
<dbReference type="SUPFAM" id="SSF56655">
    <property type="entry name" value="Carbohydrate phosphatase"/>
    <property type="match status" value="1"/>
</dbReference>
<evidence type="ECO:0000256" key="3">
    <source>
        <dbReference type="ARBA" id="ARBA00022723"/>
    </source>
</evidence>
<dbReference type="GO" id="GO:0006020">
    <property type="term" value="P:inositol metabolic process"/>
    <property type="evidence" value="ECO:0007669"/>
    <property type="project" value="TreeGrafter"/>
</dbReference>
<dbReference type="AlphaFoldDB" id="A0A1G8LTA4"/>
<dbReference type="EMBL" id="FNDU01000009">
    <property type="protein sequence ID" value="SDI58939.1"/>
    <property type="molecule type" value="Genomic_DNA"/>
</dbReference>
<keyword evidence="5 6" id="KW-0460">Magnesium</keyword>
<evidence type="ECO:0000313" key="8">
    <source>
        <dbReference type="EMBL" id="SDI58939.1"/>
    </source>
</evidence>
<evidence type="ECO:0000256" key="4">
    <source>
        <dbReference type="ARBA" id="ARBA00022801"/>
    </source>
</evidence>
<feature type="binding site" evidence="6">
    <location>
        <position position="85"/>
    </location>
    <ligand>
        <name>Mg(2+)</name>
        <dbReference type="ChEBI" id="CHEBI:18420"/>
        <label>1</label>
        <note>catalytic</note>
    </ligand>
</feature>
<dbReference type="OrthoDB" id="9772456at2"/>
<dbReference type="Gene3D" id="3.40.190.80">
    <property type="match status" value="1"/>
</dbReference>
<proteinExistence type="inferred from homology"/>
<dbReference type="GO" id="GO:0007165">
    <property type="term" value="P:signal transduction"/>
    <property type="evidence" value="ECO:0007669"/>
    <property type="project" value="TreeGrafter"/>
</dbReference>
<dbReference type="InterPro" id="IPR000760">
    <property type="entry name" value="Inositol_monophosphatase-like"/>
</dbReference>
<dbReference type="GO" id="GO:0046872">
    <property type="term" value="F:metal ion binding"/>
    <property type="evidence" value="ECO:0007669"/>
    <property type="project" value="UniProtKB-KW"/>
</dbReference>
<sequence>MKEWKNMLSSAKSWAKEAGELQVKRVEGPMEMDSKSSPIDLVTELDVWTEKFLTGKIQENYPGHVMRTEESGFHEGDSDYEWVIDPIDGTVNYARGIPFFCISIGIRYKGETVAGLLHAPKLKETYEAIKGEGAYLNGHPIQVSETSQLNKAVIGTGFPYDKGTDEDNNLAYVQELVPRIGGIRRLGSAALDLAQVACGRMDAYWEIKLNAWDVEAGLILVEEAGGKTIVREEEKGLYVLGANPYLFNTLKELIKR</sequence>
<dbReference type="EC" id="3.1.3.25" evidence="7"/>
<feature type="binding site" evidence="6">
    <location>
        <position position="88"/>
    </location>
    <ligand>
        <name>Mg(2+)</name>
        <dbReference type="ChEBI" id="CHEBI:18420"/>
        <label>1</label>
        <note>catalytic</note>
    </ligand>
</feature>
<accession>A0A1G8LTA4</accession>
<feature type="binding site" evidence="6">
    <location>
        <position position="69"/>
    </location>
    <ligand>
        <name>Mg(2+)</name>
        <dbReference type="ChEBI" id="CHEBI:18420"/>
        <label>1</label>
        <note>catalytic</note>
    </ligand>
</feature>
<keyword evidence="9" id="KW-1185">Reference proteome</keyword>
<dbReference type="Proteomes" id="UP000199017">
    <property type="component" value="Unassembled WGS sequence"/>
</dbReference>
<keyword evidence="4 7" id="KW-0378">Hydrolase</keyword>
<dbReference type="PANTHER" id="PTHR20854:SF4">
    <property type="entry name" value="INOSITOL-1-MONOPHOSPHATASE-RELATED"/>
    <property type="match status" value="1"/>
</dbReference>
<dbReference type="Gene3D" id="3.30.540.10">
    <property type="entry name" value="Fructose-1,6-Bisphosphatase, subunit A, domain 1"/>
    <property type="match status" value="1"/>
</dbReference>
<evidence type="ECO:0000256" key="1">
    <source>
        <dbReference type="ARBA" id="ARBA00001033"/>
    </source>
</evidence>
<comment type="catalytic activity">
    <reaction evidence="1 7">
        <text>a myo-inositol phosphate + H2O = myo-inositol + phosphate</text>
        <dbReference type="Rhea" id="RHEA:24056"/>
        <dbReference type="ChEBI" id="CHEBI:15377"/>
        <dbReference type="ChEBI" id="CHEBI:17268"/>
        <dbReference type="ChEBI" id="CHEBI:43474"/>
        <dbReference type="ChEBI" id="CHEBI:84139"/>
        <dbReference type="EC" id="3.1.3.25"/>
    </reaction>
</comment>
<dbReference type="GO" id="GO:0008934">
    <property type="term" value="F:inositol monophosphate 1-phosphatase activity"/>
    <property type="evidence" value="ECO:0007669"/>
    <property type="project" value="InterPro"/>
</dbReference>
<evidence type="ECO:0000313" key="9">
    <source>
        <dbReference type="Proteomes" id="UP000199017"/>
    </source>
</evidence>
<gene>
    <name evidence="8" type="ORF">SAMN05216352_10974</name>
</gene>
<dbReference type="Pfam" id="PF00459">
    <property type="entry name" value="Inositol_P"/>
    <property type="match status" value="1"/>
</dbReference>
<evidence type="ECO:0000256" key="2">
    <source>
        <dbReference type="ARBA" id="ARBA00001946"/>
    </source>
</evidence>
<dbReference type="STRING" id="930129.SAMN05216352_10974"/>
<dbReference type="PRINTS" id="PR00377">
    <property type="entry name" value="IMPHPHTASES"/>
</dbReference>
<comment type="cofactor">
    <cofactor evidence="2 6 7">
        <name>Mg(2+)</name>
        <dbReference type="ChEBI" id="CHEBI:18420"/>
    </cofactor>
</comment>
<protein>
    <recommendedName>
        <fullName evidence="7">Inositol-1-monophosphatase</fullName>
        <ecNumber evidence="7">3.1.3.25</ecNumber>
    </recommendedName>
</protein>
<organism evidence="8 9">
    <name type="scientific">Alteribacillus bidgolensis</name>
    <dbReference type="NCBI Taxonomy" id="930129"/>
    <lineage>
        <taxon>Bacteria</taxon>
        <taxon>Bacillati</taxon>
        <taxon>Bacillota</taxon>
        <taxon>Bacilli</taxon>
        <taxon>Bacillales</taxon>
        <taxon>Bacillaceae</taxon>
        <taxon>Alteribacillus</taxon>
    </lineage>
</organism>
<evidence type="ECO:0000256" key="6">
    <source>
        <dbReference type="PIRSR" id="PIRSR600760-2"/>
    </source>
</evidence>
<dbReference type="RefSeq" id="WP_091586400.1">
    <property type="nucleotide sequence ID" value="NZ_FNDU01000009.1"/>
</dbReference>